<organism evidence="1">
    <name type="scientific">marine sediment metagenome</name>
    <dbReference type="NCBI Taxonomy" id="412755"/>
    <lineage>
        <taxon>unclassified sequences</taxon>
        <taxon>metagenomes</taxon>
        <taxon>ecological metagenomes</taxon>
    </lineage>
</organism>
<comment type="caution">
    <text evidence="1">The sequence shown here is derived from an EMBL/GenBank/DDBJ whole genome shotgun (WGS) entry which is preliminary data.</text>
</comment>
<name>A0A0F9F2L6_9ZZZZ</name>
<gene>
    <name evidence="1" type="ORF">LCGC14_2357210</name>
</gene>
<protein>
    <submittedName>
        <fullName evidence="1">Uncharacterized protein</fullName>
    </submittedName>
</protein>
<dbReference type="AlphaFoldDB" id="A0A0F9F2L6"/>
<dbReference type="EMBL" id="LAZR01034443">
    <property type="protein sequence ID" value="KKL45287.1"/>
    <property type="molecule type" value="Genomic_DNA"/>
</dbReference>
<proteinExistence type="predicted"/>
<feature type="non-terminal residue" evidence="1">
    <location>
        <position position="37"/>
    </location>
</feature>
<sequence>MNGEDYPDGKKLLKIPGFPDKDFYDRPDESGWWMLTK</sequence>
<reference evidence="1" key="1">
    <citation type="journal article" date="2015" name="Nature">
        <title>Complex archaea that bridge the gap between prokaryotes and eukaryotes.</title>
        <authorList>
            <person name="Spang A."/>
            <person name="Saw J.H."/>
            <person name="Jorgensen S.L."/>
            <person name="Zaremba-Niedzwiedzka K."/>
            <person name="Martijn J."/>
            <person name="Lind A.E."/>
            <person name="van Eijk R."/>
            <person name="Schleper C."/>
            <person name="Guy L."/>
            <person name="Ettema T.J."/>
        </authorList>
    </citation>
    <scope>NUCLEOTIDE SEQUENCE</scope>
</reference>
<evidence type="ECO:0000313" key="1">
    <source>
        <dbReference type="EMBL" id="KKL45287.1"/>
    </source>
</evidence>
<accession>A0A0F9F2L6</accession>